<evidence type="ECO:0000256" key="2">
    <source>
        <dbReference type="SAM" id="MobiDB-lite"/>
    </source>
</evidence>
<keyword evidence="4" id="KW-1185">Reference proteome</keyword>
<gene>
    <name evidence="3" type="ORF">S40285_08056</name>
</gene>
<organism evidence="3 4">
    <name type="scientific">Stachybotrys chlorohalonatus (strain IBT 40285)</name>
    <dbReference type="NCBI Taxonomy" id="1283841"/>
    <lineage>
        <taxon>Eukaryota</taxon>
        <taxon>Fungi</taxon>
        <taxon>Dikarya</taxon>
        <taxon>Ascomycota</taxon>
        <taxon>Pezizomycotina</taxon>
        <taxon>Sordariomycetes</taxon>
        <taxon>Hypocreomycetidae</taxon>
        <taxon>Hypocreales</taxon>
        <taxon>Stachybotryaceae</taxon>
        <taxon>Stachybotrys</taxon>
    </lineage>
</organism>
<accession>A0A084QEV7</accession>
<dbReference type="OMA" id="QWCKAII"/>
<dbReference type="InParanoid" id="A0A084QEV7"/>
<evidence type="ECO:0000256" key="1">
    <source>
        <dbReference type="SAM" id="Coils"/>
    </source>
</evidence>
<protein>
    <recommendedName>
        <fullName evidence="5">HAUS augmin-like complex subunit 3 N-terminal domain-containing protein</fullName>
    </recommendedName>
</protein>
<proteinExistence type="predicted"/>
<dbReference type="HOGENOM" id="CLU_027731_0_0_1"/>
<sequence length="523" mass="58342">METEMTTKKNAEALLLKAARAHGIQLRRDQVQQVAADTAFAEWAVQHLTPDTLVTADELALYTALDKSGEVDRLATLHDLAEVAEVREDDVRTAIEELRRSTENINKQTETLRQQRAALDRLVNKDAESYARREQLEASQSRKFEADRKRIAAEVEGLSQSLGFRVADLEQQTKDAEPSLNQTVDGIFQSDDSLLSSLQKLGWELDQQDPEQAQLVETLRETCMRSLIMTTVETVRARLDTVYLESLLSDQSPDDVSEDEVKALEAEVESLYSEILPVAQMSIEQQYLEPALKSIDAKSGQSMRRSATATTYINDCLDYLLDRAERLQSSIETYQSHRMATASFANIIRAELAVDPSPPRKQTKPAMPASPVRRPSPIRMRSNTARRRSSGIQEDAALDTLLQTLAISLPADEDDNDAVKVAALAKLVDERSGKSRDVARNAQETFEATANAQLDDARRAVQLLQDSVLAESPFSRVMLMDPEIEASIAFLAHEVDKAKTQLAETGRPMVKSEKKAAFLQRWG</sequence>
<dbReference type="AlphaFoldDB" id="A0A084QEV7"/>
<reference evidence="3 4" key="1">
    <citation type="journal article" date="2014" name="BMC Genomics">
        <title>Comparative genome sequencing reveals chemotype-specific gene clusters in the toxigenic black mold Stachybotrys.</title>
        <authorList>
            <person name="Semeiks J."/>
            <person name="Borek D."/>
            <person name="Otwinowski Z."/>
            <person name="Grishin N.V."/>
        </authorList>
    </citation>
    <scope>NUCLEOTIDE SEQUENCE [LARGE SCALE GENOMIC DNA]</scope>
    <source>
        <strain evidence="3 4">IBT 40285</strain>
    </source>
</reference>
<feature type="coiled-coil region" evidence="1">
    <location>
        <begin position="95"/>
        <end position="125"/>
    </location>
</feature>
<evidence type="ECO:0000313" key="4">
    <source>
        <dbReference type="Proteomes" id="UP000028524"/>
    </source>
</evidence>
<dbReference type="Proteomes" id="UP000028524">
    <property type="component" value="Unassembled WGS sequence"/>
</dbReference>
<evidence type="ECO:0008006" key="5">
    <source>
        <dbReference type="Google" id="ProtNLM"/>
    </source>
</evidence>
<keyword evidence="1" id="KW-0175">Coiled coil</keyword>
<evidence type="ECO:0000313" key="3">
    <source>
        <dbReference type="EMBL" id="KFA62492.1"/>
    </source>
</evidence>
<dbReference type="OrthoDB" id="5314201at2759"/>
<dbReference type="EMBL" id="KL660794">
    <property type="protein sequence ID" value="KFA62492.1"/>
    <property type="molecule type" value="Genomic_DNA"/>
</dbReference>
<feature type="region of interest" description="Disordered" evidence="2">
    <location>
        <begin position="354"/>
        <end position="392"/>
    </location>
</feature>
<name>A0A084QEV7_STAC4</name>